<dbReference type="GO" id="GO:0086091">
    <property type="term" value="P:regulation of heart rate by cardiac conduction"/>
    <property type="evidence" value="ECO:0007669"/>
    <property type="project" value="Ensembl"/>
</dbReference>
<evidence type="ECO:0000256" key="6">
    <source>
        <dbReference type="SAM" id="Phobius"/>
    </source>
</evidence>
<reference evidence="7" key="1">
    <citation type="submission" date="2025-08" db="UniProtKB">
        <authorList>
            <consortium name="Ensembl"/>
        </authorList>
    </citation>
    <scope>IDENTIFICATION</scope>
</reference>
<dbReference type="OMA" id="DSYAYMY"/>
<evidence type="ECO:0000256" key="3">
    <source>
        <dbReference type="ARBA" id="ARBA00022692"/>
    </source>
</evidence>
<dbReference type="GO" id="GO:1903765">
    <property type="term" value="P:negative regulation of potassium ion export across plasma membrane"/>
    <property type="evidence" value="ECO:0007669"/>
    <property type="project" value="Ensembl"/>
</dbReference>
<keyword evidence="8" id="KW-1185">Reference proteome</keyword>
<dbReference type="Ensembl" id="ENSNNAT00000014752.1">
    <property type="protein sequence ID" value="ENSNNAP00000014073.1"/>
    <property type="gene ID" value="ENSNNAG00000009495.1"/>
</dbReference>
<keyword evidence="4 6" id="KW-1133">Transmembrane helix</keyword>
<dbReference type="GO" id="GO:0006814">
    <property type="term" value="P:sodium ion transport"/>
    <property type="evidence" value="ECO:0007669"/>
    <property type="project" value="Ensembl"/>
</dbReference>
<protein>
    <submittedName>
        <fullName evidence="7">Potassium voltage-gated channel subfamily E regulatory subunit 3</fullName>
    </submittedName>
</protein>
<comment type="similarity">
    <text evidence="2">Belongs to the potassium channel KCNE family.</text>
</comment>
<dbReference type="GO" id="GO:0005251">
    <property type="term" value="F:delayed rectifier potassium channel activity"/>
    <property type="evidence" value="ECO:0007669"/>
    <property type="project" value="TreeGrafter"/>
</dbReference>
<organism evidence="7 8">
    <name type="scientific">Naja naja</name>
    <name type="common">Indian cobra</name>
    <dbReference type="NCBI Taxonomy" id="35670"/>
    <lineage>
        <taxon>Eukaryota</taxon>
        <taxon>Metazoa</taxon>
        <taxon>Chordata</taxon>
        <taxon>Craniata</taxon>
        <taxon>Vertebrata</taxon>
        <taxon>Euteleostomi</taxon>
        <taxon>Lepidosauria</taxon>
        <taxon>Squamata</taxon>
        <taxon>Bifurcata</taxon>
        <taxon>Unidentata</taxon>
        <taxon>Episquamata</taxon>
        <taxon>Toxicofera</taxon>
        <taxon>Serpentes</taxon>
        <taxon>Colubroidea</taxon>
        <taxon>Elapidae</taxon>
        <taxon>Elapinae</taxon>
        <taxon>Naja</taxon>
    </lineage>
</organism>
<dbReference type="Proteomes" id="UP000694559">
    <property type="component" value="Unplaced"/>
</dbReference>
<dbReference type="PANTHER" id="PTHR15282">
    <property type="entry name" value="POTASSIUM VOLTAGE-GATED CHANNEL SUBFAMILY E MEMBER 1, 3"/>
    <property type="match status" value="1"/>
</dbReference>
<dbReference type="GO" id="GO:0031982">
    <property type="term" value="C:vesicle"/>
    <property type="evidence" value="ECO:0007669"/>
    <property type="project" value="Ensembl"/>
</dbReference>
<accession>A0A8C6XHH0</accession>
<dbReference type="GO" id="GO:0045121">
    <property type="term" value="C:membrane raft"/>
    <property type="evidence" value="ECO:0007669"/>
    <property type="project" value="Ensembl"/>
</dbReference>
<dbReference type="GO" id="GO:0008076">
    <property type="term" value="C:voltage-gated potassium channel complex"/>
    <property type="evidence" value="ECO:0007669"/>
    <property type="project" value="Ensembl"/>
</dbReference>
<dbReference type="GeneTree" id="ENSGT00940000155001"/>
<proteinExistence type="inferred from homology"/>
<dbReference type="GO" id="GO:0030644">
    <property type="term" value="P:intracellular chloride ion homeostasis"/>
    <property type="evidence" value="ECO:0007669"/>
    <property type="project" value="Ensembl"/>
</dbReference>
<evidence type="ECO:0000256" key="2">
    <source>
        <dbReference type="ARBA" id="ARBA00005688"/>
    </source>
</evidence>
<sequence>MEMASNHTEIWFQKLDVMLKLFNGTISRMEPCSRLSKADQEGKDTYAYMYIVFIMLLFALTVGSLILSYTRSREVDKPSDPYHMYIKNRVTMI</sequence>
<dbReference type="AlphaFoldDB" id="A0A8C6XHH0"/>
<dbReference type="GO" id="GO:1905025">
    <property type="term" value="P:negative regulation of membrane repolarization during ventricular cardiac muscle cell action potential"/>
    <property type="evidence" value="ECO:0007669"/>
    <property type="project" value="Ensembl"/>
</dbReference>
<dbReference type="GO" id="GO:0015459">
    <property type="term" value="F:potassium channel regulator activity"/>
    <property type="evidence" value="ECO:0007669"/>
    <property type="project" value="Ensembl"/>
</dbReference>
<comment type="subcellular location">
    <subcellularLocation>
        <location evidence="1">Membrane</location>
        <topology evidence="1">Single-pass membrane protein</topology>
    </subcellularLocation>
</comment>
<keyword evidence="3 6" id="KW-0812">Transmembrane</keyword>
<dbReference type="GO" id="GO:0005737">
    <property type="term" value="C:cytoplasm"/>
    <property type="evidence" value="ECO:0007669"/>
    <property type="project" value="Ensembl"/>
</dbReference>
<dbReference type="GO" id="GO:1902282">
    <property type="term" value="F:voltage-gated potassium channel activity involved in ventricular cardiac muscle cell action potential repolarization"/>
    <property type="evidence" value="ECO:0007669"/>
    <property type="project" value="TreeGrafter"/>
</dbReference>
<keyword evidence="5 6" id="KW-0472">Membrane</keyword>
<dbReference type="GO" id="GO:1990794">
    <property type="term" value="C:basolateral part of cell"/>
    <property type="evidence" value="ECO:0007669"/>
    <property type="project" value="Ensembl"/>
</dbReference>
<dbReference type="Pfam" id="PF02060">
    <property type="entry name" value="ISK_Channel"/>
    <property type="match status" value="1"/>
</dbReference>
<dbReference type="GO" id="GO:0032809">
    <property type="term" value="C:neuronal cell body membrane"/>
    <property type="evidence" value="ECO:0007669"/>
    <property type="project" value="Ensembl"/>
</dbReference>
<dbReference type="InterPro" id="IPR000369">
    <property type="entry name" value="K_chnl_KCNE"/>
</dbReference>
<dbReference type="OrthoDB" id="9907547at2759"/>
<dbReference type="GO" id="GO:0097623">
    <property type="term" value="P:potassium ion export across plasma membrane"/>
    <property type="evidence" value="ECO:0007669"/>
    <property type="project" value="TreeGrafter"/>
</dbReference>
<evidence type="ECO:0000256" key="5">
    <source>
        <dbReference type="ARBA" id="ARBA00023136"/>
    </source>
</evidence>
<dbReference type="GO" id="GO:0044325">
    <property type="term" value="F:transmembrane transporter binding"/>
    <property type="evidence" value="ECO:0007669"/>
    <property type="project" value="TreeGrafter"/>
</dbReference>
<name>A0A8C6XHH0_NAJNA</name>
<evidence type="ECO:0000256" key="1">
    <source>
        <dbReference type="ARBA" id="ARBA00004167"/>
    </source>
</evidence>
<dbReference type="GO" id="GO:0030425">
    <property type="term" value="C:dendrite"/>
    <property type="evidence" value="ECO:0007669"/>
    <property type="project" value="Ensembl"/>
</dbReference>
<evidence type="ECO:0000313" key="8">
    <source>
        <dbReference type="Proteomes" id="UP000694559"/>
    </source>
</evidence>
<gene>
    <name evidence="7" type="primary">KCNE3</name>
</gene>
<feature type="transmembrane region" description="Helical" evidence="6">
    <location>
        <begin position="47"/>
        <end position="69"/>
    </location>
</feature>
<dbReference type="PANTHER" id="PTHR15282:SF6">
    <property type="entry name" value="POTASSIUM VOLTAGE-GATED CHANNEL SUBFAMILY E MEMBER 3"/>
    <property type="match status" value="1"/>
</dbReference>
<evidence type="ECO:0000313" key="7">
    <source>
        <dbReference type="Ensembl" id="ENSNNAP00000014073.1"/>
    </source>
</evidence>
<reference evidence="7" key="2">
    <citation type="submission" date="2025-09" db="UniProtKB">
        <authorList>
            <consortium name="Ensembl"/>
        </authorList>
    </citation>
    <scope>IDENTIFICATION</scope>
</reference>
<evidence type="ECO:0000256" key="4">
    <source>
        <dbReference type="ARBA" id="ARBA00022989"/>
    </source>
</evidence>
<dbReference type="GO" id="GO:0043204">
    <property type="term" value="C:perikaryon"/>
    <property type="evidence" value="ECO:0007669"/>
    <property type="project" value="Ensembl"/>
</dbReference>